<comment type="caution">
    <text evidence="2">The sequence shown here is derived from an EMBL/GenBank/DDBJ whole genome shotgun (WGS) entry which is preliminary data.</text>
</comment>
<evidence type="ECO:0000313" key="3">
    <source>
        <dbReference type="Proteomes" id="UP000226525"/>
    </source>
</evidence>
<proteinExistence type="predicted"/>
<keyword evidence="1" id="KW-0175">Coiled coil</keyword>
<name>A0A2D6YH10_9DELT</name>
<feature type="coiled-coil region" evidence="1">
    <location>
        <begin position="106"/>
        <end position="140"/>
    </location>
</feature>
<feature type="coiled-coil region" evidence="1">
    <location>
        <begin position="19"/>
        <end position="46"/>
    </location>
</feature>
<sequence>MFQLLRKWQRRSQELPEDIIDYKHQCEQLVNKYETLLDQISQYMQTEERILGKEEPEIVAPPPQDTGIFELLTIKGELLRITEECDQLMNKGFREPTIAPLQKEAMELLISQLQNLRQYSDQIEEALLDFEEKLMEMEELASTRGLRN</sequence>
<organism evidence="2 3">
    <name type="scientific">SAR324 cluster bacterium</name>
    <dbReference type="NCBI Taxonomy" id="2024889"/>
    <lineage>
        <taxon>Bacteria</taxon>
        <taxon>Deltaproteobacteria</taxon>
        <taxon>SAR324 cluster</taxon>
    </lineage>
</organism>
<evidence type="ECO:0000313" key="2">
    <source>
        <dbReference type="EMBL" id="MAH62461.1"/>
    </source>
</evidence>
<dbReference type="EMBL" id="NZEX01000033">
    <property type="protein sequence ID" value="MAH62461.1"/>
    <property type="molecule type" value="Genomic_DNA"/>
</dbReference>
<reference evidence="3" key="1">
    <citation type="submission" date="2017-09" db="EMBL/GenBank/DDBJ databases">
        <title>The Reconstruction of 2,631 Draft Metagenome-Assembled Genomes from the Global Oceans.</title>
        <authorList>
            <person name="Tully B.J."/>
            <person name="Graham E.D."/>
            <person name="Heidelberg J.F."/>
        </authorList>
    </citation>
    <scope>NUCLEOTIDE SEQUENCE [LARGE SCALE GENOMIC DNA]</scope>
</reference>
<dbReference type="AlphaFoldDB" id="A0A2D6YH10"/>
<protein>
    <submittedName>
        <fullName evidence="2">Uncharacterized protein</fullName>
    </submittedName>
</protein>
<evidence type="ECO:0000256" key="1">
    <source>
        <dbReference type="SAM" id="Coils"/>
    </source>
</evidence>
<accession>A0A2D6YH10</accession>
<gene>
    <name evidence="2" type="ORF">CMN54_03225</name>
</gene>
<dbReference type="Proteomes" id="UP000226525">
    <property type="component" value="Unassembled WGS sequence"/>
</dbReference>